<evidence type="ECO:0000313" key="2">
    <source>
        <dbReference type="Proteomes" id="UP001176429"/>
    </source>
</evidence>
<keyword evidence="2" id="KW-1185">Reference proteome</keyword>
<comment type="caution">
    <text evidence="1">The sequence shown here is derived from an EMBL/GenBank/DDBJ whole genome shotgun (WGS) entry which is preliminary data.</text>
</comment>
<dbReference type="RefSeq" id="WP_305006849.1">
    <property type="nucleotide sequence ID" value="NZ_JAUQSY010000007.1"/>
</dbReference>
<name>A0ABT9BBB8_9BACT</name>
<accession>A0ABT9BBB8</accession>
<gene>
    <name evidence="1" type="ORF">Q5H93_12410</name>
</gene>
<evidence type="ECO:0000313" key="1">
    <source>
        <dbReference type="EMBL" id="MDO7875538.1"/>
    </source>
</evidence>
<organism evidence="1 2">
    <name type="scientific">Hymenobacter aranciens</name>
    <dbReference type="NCBI Taxonomy" id="3063996"/>
    <lineage>
        <taxon>Bacteria</taxon>
        <taxon>Pseudomonadati</taxon>
        <taxon>Bacteroidota</taxon>
        <taxon>Cytophagia</taxon>
        <taxon>Cytophagales</taxon>
        <taxon>Hymenobacteraceae</taxon>
        <taxon>Hymenobacter</taxon>
    </lineage>
</organism>
<protein>
    <submittedName>
        <fullName evidence="1">Uncharacterized protein</fullName>
    </submittedName>
</protein>
<proteinExistence type="predicted"/>
<reference evidence="1" key="1">
    <citation type="submission" date="2023-07" db="EMBL/GenBank/DDBJ databases">
        <authorList>
            <person name="Kim M.K."/>
        </authorList>
    </citation>
    <scope>NUCLEOTIDE SEQUENCE</scope>
    <source>
        <strain evidence="1">ASUV-10-1</strain>
    </source>
</reference>
<dbReference type="Proteomes" id="UP001176429">
    <property type="component" value="Unassembled WGS sequence"/>
</dbReference>
<sequence length="282" mass="32243">MATSVAAQTLAVDQQAVYAHPVTHPDVALTQQAFRLGQHFDQAGWETLAAGLRLKSHPIHSYLGFYPNHSLQSSLLLLAKLLPLHPTAAQVEFVRTLPPTAGGLRYRIYGNGFGEEFVGEPVSGRDVHQLYKQLDKLVLERRQTDYERLSDVLLRRATKVRKLKEALPVLQFMVDSTGQVLDVTVDKKRTKMGLTARSRKIILTALRNERFRALEARRVFTKPRPFAEKVHHASSRLANTAHRLIVGIHFRRQYALDRCGPHSQKQARRMMRYQRTLLIHRH</sequence>
<dbReference type="EMBL" id="JAUQSY010000007">
    <property type="protein sequence ID" value="MDO7875538.1"/>
    <property type="molecule type" value="Genomic_DNA"/>
</dbReference>